<dbReference type="Pfam" id="PF05546">
    <property type="entry name" value="She9_MDM33"/>
    <property type="match status" value="1"/>
</dbReference>
<evidence type="ECO:0000256" key="11">
    <source>
        <dbReference type="SAM" id="MobiDB-lite"/>
    </source>
</evidence>
<evidence type="ECO:0000256" key="4">
    <source>
        <dbReference type="ARBA" id="ARBA00022946"/>
    </source>
</evidence>
<comment type="subunit">
    <text evidence="10">Homooligomer.</text>
</comment>
<evidence type="ECO:0000256" key="10">
    <source>
        <dbReference type="RuleBase" id="RU364128"/>
    </source>
</evidence>
<evidence type="ECO:0000256" key="2">
    <source>
        <dbReference type="ARBA" id="ARBA00022692"/>
    </source>
</evidence>
<evidence type="ECO:0000256" key="1">
    <source>
        <dbReference type="ARBA" id="ARBA00007472"/>
    </source>
</evidence>
<feature type="region of interest" description="Disordered" evidence="11">
    <location>
        <begin position="335"/>
        <end position="359"/>
    </location>
</feature>
<evidence type="ECO:0000256" key="6">
    <source>
        <dbReference type="ARBA" id="ARBA00023054"/>
    </source>
</evidence>
<dbReference type="AlphaFoldDB" id="A0A9P6N5V2"/>
<keyword evidence="5 10" id="KW-1133">Transmembrane helix</keyword>
<evidence type="ECO:0000313" key="12">
    <source>
        <dbReference type="EMBL" id="KAG0139934.1"/>
    </source>
</evidence>
<comment type="caution">
    <text evidence="12">The sequence shown here is derived from an EMBL/GenBank/DDBJ whole genome shotgun (WGS) entry which is preliminary data.</text>
</comment>
<dbReference type="GO" id="GO:0005743">
    <property type="term" value="C:mitochondrial inner membrane"/>
    <property type="evidence" value="ECO:0007669"/>
    <property type="project" value="UniProtKB-SubCell"/>
</dbReference>
<sequence length="403" mass="46487">MRISIQPKVNTKISQQIIKNGHEIYQKYYTTTQNESTPKPIIPPTNQIKTQIITLLEPIQYKISKTISEQRKHLKDIPNKLSKLTGYQEIEKLKKLVEHKEFSLNQSRKISQEAKLNYERASSKRSESVKEVNDLLARKASWSDDDLARFTNLVRKDHTNEQEEITAKNILKESESKVETEFTGLMQAILSRYHEEQIWSDKIRSLSTTFSLSITLINLLVFLSAIVFIEPYKREKVVGAVEERMVKRDDERSKVVEDLLIKIVERLEKSEAVLINEIGKKIEGIHISNNLDEMIGNETVFEKRPEVPIEVMEAEKPKLEIDIKGDSSNEEIILGSTEGPITENKATTDNKDSSTKEEELDNYRWKTNLEYILNNKQRELEIGATIVGLATIVIVGIFRIYSR</sequence>
<dbReference type="EMBL" id="MU167498">
    <property type="protein sequence ID" value="KAG0139934.1"/>
    <property type="molecule type" value="Genomic_DNA"/>
</dbReference>
<feature type="compositionally biased region" description="Basic and acidic residues" evidence="11">
    <location>
        <begin position="346"/>
        <end position="359"/>
    </location>
</feature>
<dbReference type="GO" id="GO:0007007">
    <property type="term" value="P:inner mitochondrial membrane organization"/>
    <property type="evidence" value="ECO:0007669"/>
    <property type="project" value="TreeGrafter"/>
</dbReference>
<evidence type="ECO:0000256" key="9">
    <source>
        <dbReference type="ARBA" id="ARBA00024807"/>
    </source>
</evidence>
<comment type="subcellular location">
    <subcellularLocation>
        <location evidence="10">Mitochondrion inner membrane</location>
        <topology evidence="10">Multi-pass membrane protein</topology>
    </subcellularLocation>
</comment>
<evidence type="ECO:0000256" key="8">
    <source>
        <dbReference type="ARBA" id="ARBA00023136"/>
    </source>
</evidence>
<keyword evidence="4 10" id="KW-0809">Transit peptide</keyword>
<protein>
    <recommendedName>
        <fullName evidence="10">Sensitive to high expression protein 9, mitochondrial</fullName>
    </recommendedName>
</protein>
<evidence type="ECO:0000313" key="13">
    <source>
        <dbReference type="Proteomes" id="UP000886653"/>
    </source>
</evidence>
<keyword evidence="7 10" id="KW-0496">Mitochondrion</keyword>
<evidence type="ECO:0000256" key="5">
    <source>
        <dbReference type="ARBA" id="ARBA00022989"/>
    </source>
</evidence>
<keyword evidence="6" id="KW-0175">Coiled coil</keyword>
<feature type="transmembrane region" description="Helical" evidence="10">
    <location>
        <begin position="382"/>
        <end position="401"/>
    </location>
</feature>
<comment type="function">
    <text evidence="9">Required for the maintenance of the structure of the mitochondrial inner membrane. Involved in mitochondrial morphology. Causes growth arrest when highly overexpressed.</text>
</comment>
<organism evidence="12 13">
    <name type="scientific">Cronartium quercuum f. sp. fusiforme G11</name>
    <dbReference type="NCBI Taxonomy" id="708437"/>
    <lineage>
        <taxon>Eukaryota</taxon>
        <taxon>Fungi</taxon>
        <taxon>Dikarya</taxon>
        <taxon>Basidiomycota</taxon>
        <taxon>Pucciniomycotina</taxon>
        <taxon>Pucciniomycetes</taxon>
        <taxon>Pucciniales</taxon>
        <taxon>Coleosporiaceae</taxon>
        <taxon>Cronartium</taxon>
    </lineage>
</organism>
<gene>
    <name evidence="12" type="ORF">CROQUDRAFT_718835</name>
</gene>
<accession>A0A9P6N5V2</accession>
<keyword evidence="13" id="KW-1185">Reference proteome</keyword>
<proteinExistence type="inferred from homology"/>
<evidence type="ECO:0000256" key="7">
    <source>
        <dbReference type="ARBA" id="ARBA00023128"/>
    </source>
</evidence>
<dbReference type="PANTHER" id="PTHR31961">
    <property type="entry name" value="SENSITIVE TO HIGH EXPRESSION PROTEIN 9, MITOCHONDRIAL"/>
    <property type="match status" value="1"/>
</dbReference>
<dbReference type="InterPro" id="IPR008839">
    <property type="entry name" value="MDM33_fungi"/>
</dbReference>
<dbReference type="PANTHER" id="PTHR31961:SF3">
    <property type="entry name" value="SENSITIVE TO HIGH EXPRESSION PROTEIN 9, MITOCHONDRIAL"/>
    <property type="match status" value="1"/>
</dbReference>
<keyword evidence="3 10" id="KW-0999">Mitochondrion inner membrane</keyword>
<dbReference type="OrthoDB" id="5595506at2759"/>
<evidence type="ECO:0000256" key="3">
    <source>
        <dbReference type="ARBA" id="ARBA00022792"/>
    </source>
</evidence>
<reference evidence="12" key="1">
    <citation type="submission" date="2013-11" db="EMBL/GenBank/DDBJ databases">
        <title>Genome sequence of the fusiform rust pathogen reveals effectors for host alternation and coevolution with pine.</title>
        <authorList>
            <consortium name="DOE Joint Genome Institute"/>
            <person name="Smith K."/>
            <person name="Pendleton A."/>
            <person name="Kubisiak T."/>
            <person name="Anderson C."/>
            <person name="Salamov A."/>
            <person name="Aerts A."/>
            <person name="Riley R."/>
            <person name="Clum A."/>
            <person name="Lindquist E."/>
            <person name="Ence D."/>
            <person name="Campbell M."/>
            <person name="Kronenberg Z."/>
            <person name="Feau N."/>
            <person name="Dhillon B."/>
            <person name="Hamelin R."/>
            <person name="Burleigh J."/>
            <person name="Smith J."/>
            <person name="Yandell M."/>
            <person name="Nelson C."/>
            <person name="Grigoriev I."/>
            <person name="Davis J."/>
        </authorList>
    </citation>
    <scope>NUCLEOTIDE SEQUENCE</scope>
    <source>
        <strain evidence="12">G11</strain>
    </source>
</reference>
<dbReference type="Proteomes" id="UP000886653">
    <property type="component" value="Unassembled WGS sequence"/>
</dbReference>
<keyword evidence="2 10" id="KW-0812">Transmembrane</keyword>
<feature type="transmembrane region" description="Helical" evidence="10">
    <location>
        <begin position="210"/>
        <end position="229"/>
    </location>
</feature>
<comment type="similarity">
    <text evidence="1 10">Belongs to the SHE9 family.</text>
</comment>
<keyword evidence="8 10" id="KW-0472">Membrane</keyword>
<name>A0A9P6N5V2_9BASI</name>